<protein>
    <recommendedName>
        <fullName evidence="1">Protein kinase domain-containing protein</fullName>
    </recommendedName>
</protein>
<sequence>MLIIPSFIKCYLFFKNIMDDTKCENCGKIYTIISFKWCKPCQINNLKKNFANWTSGNEKIDKFIQEMQLEFDIYDIVIEWIPYDQFNNIKEITKGEFTTVYSAIWVNGPLDYEEYYKMECERLPNENVVLKRLYNSQNMIDKFLNEVELYSTSRYDESIKVYGISQSTDTKDYIIVLQNHYCKDCIEIYTDIDYKWCNPCQTNNFKKKFANWTSGNEKIDKFIHEIQSQLSRYGDIIVEWIPYIQFSDIKEVDKDDFATVYSAIWTNGSLNYDYKKEELERISNERVTLKCLYNSQNIIDQLLNEQIMSYSTNRFDYSKIKIYGVSQNSDTKDYIIVLQNYYCKSCNKIYTSVSDNWCKPCQIKNFANWTSGNEKIDELIQKTQLKITQLKIENSYEIIEWIPYNQFNNIIEIGRDDFVTVYSAIWINGPLGHYNYSEHKGKRLTNAKVTLKYLYNSQNISDKLLNEVELYSDNNNLKIYGISQNPNTSDYIIVLEDCYCESCGKKYINTMYKWCELCQISYFKNNFANWTSGNGKIDELIQEMQLKINSVNILIEWIPYDQFNNIKEISKDDFSTVYLATWVNGLLNYNYDRKWKRISNKKVALKCLHNSRNNIDKLLDEVKSYSTEIWDYSEIKIYGISQNPDTNDYIIILQNVYCKSCNEIYTNIACNWCRPCQIKTKWISKNEKINELIQEMQLNLIDNHIIEWIPYDQFSKIKEISKDSFNTMYSAIWIDGSIQLYYGRKVKRASNQNVILKCIYNSQNITNEFLNEVKKYYNSGINRNDDNKIPKVYGISQNPDTKDYIIVLQDCNCKTCGEIYADISHKWCKLCQMYNLNKNFVNWTSGNKIIDKFIQDMQLKIDKYGDMIVEWIPYNQFNNIKEIGEGGFATVYSAIWKDGPIQNGYKELKRMPNKNVALKCLHNSQNITNKFLDEAKKYSISIDNDDNDDKILKIYGISQNPDTKDYIIVLQYANGGNFYIDKHWYWFERLVALGNIIRGLKKIHENNMVHRDFHTGNILLSIGNSLSNRESGNTSSEIYISDMGLCGEVDNIDETKVYGVMPYVAPEVLRGKPYTKAADIYSFGMIMYFVATTRQPFDNCAHDDLLVLNICNGIRPEINELKLPKCYIDLMKRCWDSDPNNRPSAIEIKELIISFQENREQFEVVENYRRANLLATESNQTITHPQAYYTSRLLNPFTKDLPKYDDINNIISVEVTDFMKLSNDK</sequence>
<dbReference type="Gene3D" id="1.10.510.10">
    <property type="entry name" value="Transferase(Phosphotransferase) domain 1"/>
    <property type="match status" value="2"/>
</dbReference>
<dbReference type="PROSITE" id="PS50011">
    <property type="entry name" value="PROTEIN_KINASE_DOM"/>
    <property type="match status" value="1"/>
</dbReference>
<dbReference type="InterPro" id="IPR001245">
    <property type="entry name" value="Ser-Thr/Tyr_kinase_cat_dom"/>
</dbReference>
<proteinExistence type="predicted"/>
<organism evidence="2 3">
    <name type="scientific">Rhizophagus clarus</name>
    <dbReference type="NCBI Taxonomy" id="94130"/>
    <lineage>
        <taxon>Eukaryota</taxon>
        <taxon>Fungi</taxon>
        <taxon>Fungi incertae sedis</taxon>
        <taxon>Mucoromycota</taxon>
        <taxon>Glomeromycotina</taxon>
        <taxon>Glomeromycetes</taxon>
        <taxon>Glomerales</taxon>
        <taxon>Glomeraceae</taxon>
        <taxon>Rhizophagus</taxon>
    </lineage>
</organism>
<evidence type="ECO:0000313" key="3">
    <source>
        <dbReference type="Proteomes" id="UP000247702"/>
    </source>
</evidence>
<dbReference type="Proteomes" id="UP000247702">
    <property type="component" value="Unassembled WGS sequence"/>
</dbReference>
<dbReference type="InterPro" id="IPR051681">
    <property type="entry name" value="Ser/Thr_Kinases-Pseudokinases"/>
</dbReference>
<feature type="domain" description="Protein kinase" evidence="1">
    <location>
        <begin position="877"/>
        <end position="1155"/>
    </location>
</feature>
<dbReference type="InterPro" id="IPR000719">
    <property type="entry name" value="Prot_kinase_dom"/>
</dbReference>
<dbReference type="GO" id="GO:0005524">
    <property type="term" value="F:ATP binding"/>
    <property type="evidence" value="ECO:0007669"/>
    <property type="project" value="InterPro"/>
</dbReference>
<accession>A0A2Z6RIV5</accession>
<dbReference type="PANTHER" id="PTHR44329">
    <property type="entry name" value="SERINE/THREONINE-PROTEIN KINASE TNNI3K-RELATED"/>
    <property type="match status" value="1"/>
</dbReference>
<dbReference type="AlphaFoldDB" id="A0A2Z6RIV5"/>
<keyword evidence="3" id="KW-1185">Reference proteome</keyword>
<name>A0A2Z6RIV5_9GLOM</name>
<dbReference type="InterPro" id="IPR011009">
    <property type="entry name" value="Kinase-like_dom_sf"/>
</dbReference>
<gene>
    <name evidence="2" type="ORF">RclHR1_04410004</name>
</gene>
<evidence type="ECO:0000259" key="1">
    <source>
        <dbReference type="PROSITE" id="PS50011"/>
    </source>
</evidence>
<evidence type="ECO:0000313" key="2">
    <source>
        <dbReference type="EMBL" id="GBC02011.1"/>
    </source>
</evidence>
<dbReference type="Pfam" id="PF07714">
    <property type="entry name" value="PK_Tyr_Ser-Thr"/>
    <property type="match status" value="1"/>
</dbReference>
<dbReference type="EMBL" id="BEXD01003791">
    <property type="protein sequence ID" value="GBC02011.1"/>
    <property type="molecule type" value="Genomic_DNA"/>
</dbReference>
<reference evidence="2 3" key="1">
    <citation type="submission" date="2017-11" db="EMBL/GenBank/DDBJ databases">
        <title>The genome of Rhizophagus clarus HR1 reveals common genetic basis of auxotrophy among arbuscular mycorrhizal fungi.</title>
        <authorList>
            <person name="Kobayashi Y."/>
        </authorList>
    </citation>
    <scope>NUCLEOTIDE SEQUENCE [LARGE SCALE GENOMIC DNA]</scope>
    <source>
        <strain evidence="2 3">HR1</strain>
    </source>
</reference>
<dbReference type="SUPFAM" id="SSF56112">
    <property type="entry name" value="Protein kinase-like (PK-like)"/>
    <property type="match status" value="2"/>
</dbReference>
<comment type="caution">
    <text evidence="2">The sequence shown here is derived from an EMBL/GenBank/DDBJ whole genome shotgun (WGS) entry which is preliminary data.</text>
</comment>
<dbReference type="GO" id="GO:0004674">
    <property type="term" value="F:protein serine/threonine kinase activity"/>
    <property type="evidence" value="ECO:0007669"/>
    <property type="project" value="TreeGrafter"/>
</dbReference>